<dbReference type="PANTHER" id="PTHR43182:SF1">
    <property type="entry name" value="COBALT-PRECORRIN-7 C(5)-METHYLTRANSFERASE"/>
    <property type="match status" value="1"/>
</dbReference>
<dbReference type="InterPro" id="IPR014776">
    <property type="entry name" value="4pyrrole_Mease_sub2"/>
</dbReference>
<dbReference type="NCBIfam" id="TIGR02469">
    <property type="entry name" value="CbiT"/>
    <property type="match status" value="1"/>
</dbReference>
<evidence type="ECO:0000259" key="6">
    <source>
        <dbReference type="Pfam" id="PF00590"/>
    </source>
</evidence>
<keyword evidence="3" id="KW-0489">Methyltransferase</keyword>
<evidence type="ECO:0000256" key="4">
    <source>
        <dbReference type="ARBA" id="ARBA00022679"/>
    </source>
</evidence>
<dbReference type="Gene3D" id="3.40.50.150">
    <property type="entry name" value="Vaccinia Virus protein VP39"/>
    <property type="match status" value="1"/>
</dbReference>
<dbReference type="InterPro" id="IPR014777">
    <property type="entry name" value="4pyrrole_Mease_sub1"/>
</dbReference>
<dbReference type="SUPFAM" id="SSF53790">
    <property type="entry name" value="Tetrapyrrole methylase"/>
    <property type="match status" value="1"/>
</dbReference>
<name>A0A9D2MQ57_9FIRM</name>
<dbReference type="GO" id="GO:0008276">
    <property type="term" value="F:protein methyltransferase activity"/>
    <property type="evidence" value="ECO:0007669"/>
    <property type="project" value="InterPro"/>
</dbReference>
<dbReference type="InterPro" id="IPR012818">
    <property type="entry name" value="CbiE"/>
</dbReference>
<dbReference type="GO" id="GO:0009236">
    <property type="term" value="P:cobalamin biosynthetic process"/>
    <property type="evidence" value="ECO:0007669"/>
    <property type="project" value="UniProtKB-KW"/>
</dbReference>
<dbReference type="PIRSF" id="PIRSF036428">
    <property type="entry name" value="CobL"/>
    <property type="match status" value="1"/>
</dbReference>
<keyword evidence="4" id="KW-0808">Transferase</keyword>
<dbReference type="Gene3D" id="3.40.1010.10">
    <property type="entry name" value="Cobalt-precorrin-4 Transmethylase, Domain 1"/>
    <property type="match status" value="1"/>
</dbReference>
<keyword evidence="2" id="KW-0169">Cobalamin biosynthesis</keyword>
<dbReference type="InterPro" id="IPR050714">
    <property type="entry name" value="Cobalamin_biosynth_MTase"/>
</dbReference>
<dbReference type="PANTHER" id="PTHR43182">
    <property type="entry name" value="COBALT-PRECORRIN-6B C(15)-METHYLTRANSFERASE (DECARBOXYLATING)"/>
    <property type="match status" value="1"/>
</dbReference>
<dbReference type="NCBIfam" id="TIGR02467">
    <property type="entry name" value="CbiE"/>
    <property type="match status" value="1"/>
</dbReference>
<dbReference type="CDD" id="cd11644">
    <property type="entry name" value="Precorrin-6Y-MT"/>
    <property type="match status" value="1"/>
</dbReference>
<gene>
    <name evidence="7" type="primary">cbiE</name>
    <name evidence="7" type="ORF">H9712_09760</name>
</gene>
<proteinExistence type="predicted"/>
<dbReference type="InterPro" id="IPR029063">
    <property type="entry name" value="SAM-dependent_MTases_sf"/>
</dbReference>
<dbReference type="InterPro" id="IPR000878">
    <property type="entry name" value="4pyrrol_Mease"/>
</dbReference>
<sequence>MKVYLIGMGMGAPETMTVWALEAVKGCATLVGAPRLLEPFQESHTCVPLIAGSDIAEYIEKQQEGPIGVLLSGDTGFYSGAKKLWTLLGSHEVITIPGISSLSYFCARLHTSWQDVKIVSAHGRSHNVVGEIQRNSRTFALTGGATRAEDICKELTRRGLGGVTVSVGERLSYPDERIVTGTAAELAEQSFADLSVLLAENPDPVVRPFNSPGLPDGAFLRGDVPMTKEEVRALAISKLRLEEHHVVWDVGAGTGSVSVECALACPAGQVYAVEKKEEALALLAENKARFHTGNLVVVPGSAPAALEDLPAPDRVFLGGTSGELEEILHLIFRKNPAARVVCTAVTLETVAEAARLFASLEGADMVQVSATRTRQAGRYHLMDAQNPVWIFSGEGRP</sequence>
<evidence type="ECO:0000256" key="1">
    <source>
        <dbReference type="ARBA" id="ARBA00004953"/>
    </source>
</evidence>
<reference evidence="7" key="1">
    <citation type="journal article" date="2021" name="PeerJ">
        <title>Extensive microbial diversity within the chicken gut microbiome revealed by metagenomics and culture.</title>
        <authorList>
            <person name="Gilroy R."/>
            <person name="Ravi A."/>
            <person name="Getino M."/>
            <person name="Pursley I."/>
            <person name="Horton D.L."/>
            <person name="Alikhan N.F."/>
            <person name="Baker D."/>
            <person name="Gharbi K."/>
            <person name="Hall N."/>
            <person name="Watson M."/>
            <person name="Adriaenssens E.M."/>
            <person name="Foster-Nyarko E."/>
            <person name="Jarju S."/>
            <person name="Secka A."/>
            <person name="Antonio M."/>
            <person name="Oren A."/>
            <person name="Chaudhuri R.R."/>
            <person name="La Ragione R."/>
            <person name="Hildebrand F."/>
            <person name="Pallen M.J."/>
        </authorList>
    </citation>
    <scope>NUCLEOTIDE SEQUENCE</scope>
    <source>
        <strain evidence="7">CHK192-8294</strain>
    </source>
</reference>
<feature type="domain" description="Tetrapyrrole methylase" evidence="6">
    <location>
        <begin position="2"/>
        <end position="187"/>
    </location>
</feature>
<protein>
    <submittedName>
        <fullName evidence="7">Precorrin-6y C5,15-methyltransferase (Decarboxylating) subunit CbiE</fullName>
    </submittedName>
</protein>
<reference evidence="7" key="2">
    <citation type="submission" date="2021-04" db="EMBL/GenBank/DDBJ databases">
        <authorList>
            <person name="Gilroy R."/>
        </authorList>
    </citation>
    <scope>NUCLEOTIDE SEQUENCE</scope>
    <source>
        <strain evidence="7">CHK192-8294</strain>
    </source>
</reference>
<dbReference type="SUPFAM" id="SSF53335">
    <property type="entry name" value="S-adenosyl-L-methionine-dependent methyltransferases"/>
    <property type="match status" value="1"/>
</dbReference>
<dbReference type="AlphaFoldDB" id="A0A9D2MQ57"/>
<dbReference type="InterPro" id="IPR006365">
    <property type="entry name" value="Cbl_synth_CobL"/>
</dbReference>
<accession>A0A9D2MQ57</accession>
<keyword evidence="5" id="KW-0949">S-adenosyl-L-methionine</keyword>
<dbReference type="Proteomes" id="UP000823921">
    <property type="component" value="Unassembled WGS sequence"/>
</dbReference>
<organism evidence="7 8">
    <name type="scientific">Candidatus Flavonifractor intestinigallinarum</name>
    <dbReference type="NCBI Taxonomy" id="2838586"/>
    <lineage>
        <taxon>Bacteria</taxon>
        <taxon>Bacillati</taxon>
        <taxon>Bacillota</taxon>
        <taxon>Clostridia</taxon>
        <taxon>Eubacteriales</taxon>
        <taxon>Oscillospiraceae</taxon>
        <taxon>Flavonifractor</taxon>
    </lineage>
</organism>
<comment type="caution">
    <text evidence="7">The sequence shown here is derived from an EMBL/GenBank/DDBJ whole genome shotgun (WGS) entry which is preliminary data.</text>
</comment>
<dbReference type="CDD" id="cd02440">
    <property type="entry name" value="AdoMet_MTases"/>
    <property type="match status" value="1"/>
</dbReference>
<comment type="pathway">
    <text evidence="1">Cofactor biosynthesis; adenosylcobalamin biosynthesis.</text>
</comment>
<dbReference type="EMBL" id="DWXO01000091">
    <property type="protein sequence ID" value="HJB81263.1"/>
    <property type="molecule type" value="Genomic_DNA"/>
</dbReference>
<dbReference type="InterPro" id="IPR035996">
    <property type="entry name" value="4pyrrol_Methylase_sf"/>
</dbReference>
<dbReference type="Pfam" id="PF00590">
    <property type="entry name" value="TP_methylase"/>
    <property type="match status" value="1"/>
</dbReference>
<evidence type="ECO:0000256" key="2">
    <source>
        <dbReference type="ARBA" id="ARBA00022573"/>
    </source>
</evidence>
<evidence type="ECO:0000256" key="5">
    <source>
        <dbReference type="ARBA" id="ARBA00022691"/>
    </source>
</evidence>
<dbReference type="InterPro" id="IPR014008">
    <property type="entry name" value="Cbl_synth_MTase_CbiT"/>
</dbReference>
<dbReference type="GO" id="GO:0032259">
    <property type="term" value="P:methylation"/>
    <property type="evidence" value="ECO:0007669"/>
    <property type="project" value="UniProtKB-KW"/>
</dbReference>
<evidence type="ECO:0000313" key="8">
    <source>
        <dbReference type="Proteomes" id="UP000823921"/>
    </source>
</evidence>
<dbReference type="Gene3D" id="3.30.950.10">
    <property type="entry name" value="Methyltransferase, Cobalt-precorrin-4 Transmethylase, Domain 2"/>
    <property type="match status" value="1"/>
</dbReference>
<evidence type="ECO:0000313" key="7">
    <source>
        <dbReference type="EMBL" id="HJB81263.1"/>
    </source>
</evidence>
<evidence type="ECO:0000256" key="3">
    <source>
        <dbReference type="ARBA" id="ARBA00022603"/>
    </source>
</evidence>